<feature type="compositionally biased region" description="Acidic residues" evidence="1">
    <location>
        <begin position="116"/>
        <end position="125"/>
    </location>
</feature>
<sequence length="827" mass="96535">MDENTITKERRAEYNYVALQLIRENGGRYRSRDFPRDIPKRIKLTPYEQSLNNTGRPRWETSFRFHSIGLVKAGLVTKEKGFWTITNKPDVDLDKFTVESLMSYCDDAYRRWAEEREGEIEDTDADTLTPEDAYEPPTSSLKINPQKVSFDELLRGVDKSTIQIPPFQREFVWSPGMIRYLLDSIYRGYPIGSFIFWRTSRRLPHHRIIGGIELSESSPGTLIDYVLDGQQRITSLYAAVRGAKIEGEKYAFFFNLKKGGFQYEKVKEDVATDEQQTRIPLERLFGESRVDYFKYIAQFPEEYQDLLNDLYDRFRTYAFSVIYVQEDEENNDEDQAESVKKIISIFSRINETGRKLSVVAKMVARCWGEGFDIREKFDEFYAKSDELEDVREETVLQAASVILNQRRCRTADILTGTDIPTLDREWDKIIDAFTASLHFLQNKIKIKTLAYVPFDTVLVSLTYFHYKNHNPTNAQSEQLKTWFWKACISNRYSSAVESKIEEDCEEFDKLLAGEKAEFSYPIDWETFKSRLIAQDYNLRNAFCKTVLSLYSYMDPKSFKDGREIDLKNAFSGYYKHHLHHFFPRAYLEKTFDPNRERRDSVVNIAFALAVVNNEMSDTAPSDYLREFEKDNPDIGSILKSHLIDDPKDFGIMANSFGGFLDKRSERIENEFRVLVGLKTKTEQQLDTEPSGPVDVLEIKMRELLREKLTAAYGGEYWLKAVPADVRMTAEKKIEDQVRRHSYEAEKYESADAKLSFLDMMDYAKIVFANWSLFAGIFKSKGELQKYFLDLKNYRNALKHNRDMNAVEKRNGEAAVLWFESMLSYHGK</sequence>
<name>A0A1F6DTT1_9BACT</name>
<gene>
    <name evidence="3" type="ORF">A3C18_01085</name>
</gene>
<organism evidence="3 4">
    <name type="scientific">Candidatus Kaiserbacteria bacterium RIFCSPHIGHO2_02_FULL_54_11b</name>
    <dbReference type="NCBI Taxonomy" id="1798494"/>
    <lineage>
        <taxon>Bacteria</taxon>
        <taxon>Candidatus Kaiseribacteriota</taxon>
    </lineage>
</organism>
<dbReference type="InterPro" id="IPR004919">
    <property type="entry name" value="GmrSD_N"/>
</dbReference>
<feature type="region of interest" description="Disordered" evidence="1">
    <location>
        <begin position="116"/>
        <end position="140"/>
    </location>
</feature>
<protein>
    <recommendedName>
        <fullName evidence="2">GmrSD restriction endonucleases N-terminal domain-containing protein</fullName>
    </recommendedName>
</protein>
<feature type="domain" description="GmrSD restriction endonucleases N-terminal" evidence="2">
    <location>
        <begin position="154"/>
        <end position="359"/>
    </location>
</feature>
<dbReference type="PANTHER" id="PTHR37292:SF2">
    <property type="entry name" value="DUF262 DOMAIN-CONTAINING PROTEIN"/>
    <property type="match status" value="1"/>
</dbReference>
<accession>A0A1F6DTT1</accession>
<reference evidence="3 4" key="1">
    <citation type="journal article" date="2016" name="Nat. Commun.">
        <title>Thousands of microbial genomes shed light on interconnected biogeochemical processes in an aquifer system.</title>
        <authorList>
            <person name="Anantharaman K."/>
            <person name="Brown C.T."/>
            <person name="Hug L.A."/>
            <person name="Sharon I."/>
            <person name="Castelle C.J."/>
            <person name="Probst A.J."/>
            <person name="Thomas B.C."/>
            <person name="Singh A."/>
            <person name="Wilkins M.J."/>
            <person name="Karaoz U."/>
            <person name="Brodie E.L."/>
            <person name="Williams K.H."/>
            <person name="Hubbard S.S."/>
            <person name="Banfield J.F."/>
        </authorList>
    </citation>
    <scope>NUCLEOTIDE SEQUENCE [LARGE SCALE GENOMIC DNA]</scope>
</reference>
<dbReference type="Proteomes" id="UP000178328">
    <property type="component" value="Unassembled WGS sequence"/>
</dbReference>
<proteinExistence type="predicted"/>
<dbReference type="AlphaFoldDB" id="A0A1F6DTT1"/>
<evidence type="ECO:0000256" key="1">
    <source>
        <dbReference type="SAM" id="MobiDB-lite"/>
    </source>
</evidence>
<dbReference type="EMBL" id="MFLH01000010">
    <property type="protein sequence ID" value="OGG64803.1"/>
    <property type="molecule type" value="Genomic_DNA"/>
</dbReference>
<dbReference type="STRING" id="1798494.A3C18_01085"/>
<evidence type="ECO:0000259" key="2">
    <source>
        <dbReference type="Pfam" id="PF03235"/>
    </source>
</evidence>
<evidence type="ECO:0000313" key="4">
    <source>
        <dbReference type="Proteomes" id="UP000178328"/>
    </source>
</evidence>
<comment type="caution">
    <text evidence="3">The sequence shown here is derived from an EMBL/GenBank/DDBJ whole genome shotgun (WGS) entry which is preliminary data.</text>
</comment>
<evidence type="ECO:0000313" key="3">
    <source>
        <dbReference type="EMBL" id="OGG64803.1"/>
    </source>
</evidence>
<dbReference type="Pfam" id="PF03235">
    <property type="entry name" value="GmrSD_N"/>
    <property type="match status" value="1"/>
</dbReference>
<dbReference type="PANTHER" id="PTHR37292">
    <property type="entry name" value="VNG6097C"/>
    <property type="match status" value="1"/>
</dbReference>